<keyword evidence="2" id="KW-1185">Reference proteome</keyword>
<organism evidence="1 2">
    <name type="scientific">Pseudomonas neuropathica</name>
    <dbReference type="NCBI Taxonomy" id="2730425"/>
    <lineage>
        <taxon>Bacteria</taxon>
        <taxon>Pseudomonadati</taxon>
        <taxon>Pseudomonadota</taxon>
        <taxon>Gammaproteobacteria</taxon>
        <taxon>Pseudomonadales</taxon>
        <taxon>Pseudomonadaceae</taxon>
        <taxon>Pseudomonas</taxon>
    </lineage>
</organism>
<comment type="caution">
    <text evidence="1">The sequence shown here is derived from an EMBL/GenBank/DDBJ whole genome shotgun (WGS) entry which is preliminary data.</text>
</comment>
<evidence type="ECO:0000313" key="2">
    <source>
        <dbReference type="Proteomes" id="UP001622950"/>
    </source>
</evidence>
<dbReference type="Proteomes" id="UP001622950">
    <property type="component" value="Unassembled WGS sequence"/>
</dbReference>
<reference evidence="1" key="1">
    <citation type="submission" date="2024-11" db="EMBL/GenBank/DDBJ databases">
        <authorList>
            <person name="Lucas J.A."/>
        </authorList>
    </citation>
    <scope>NUCLEOTIDE SEQUENCE</scope>
    <source>
        <strain evidence="1">Z 8.8</strain>
    </source>
</reference>
<dbReference type="EMBL" id="JBJHQE010000074">
    <property type="protein sequence ID" value="MFK9084212.1"/>
    <property type="molecule type" value="Genomic_DNA"/>
</dbReference>
<protein>
    <submittedName>
        <fullName evidence="1">Zeta toxin family protein</fullName>
    </submittedName>
</protein>
<sequence>MTLEELAIEEAAIAFAKAQRASIARKIANTDIFIPEKSPITVFMAGSPGAGKTEVSKAMVEAFESGDLGFARQRVLRIDPDEFRSLLPGYTGCNSYLFQRAVTKILEKVLDRAFEKRLSFILDGTMANIEVAKRNIDRVLRYGGVAQIMYVYQRPELAWDFVKAREITEGRNIPMDEFVRQYLAVRRNIAELRRCYDVNVYVDLLIKNTDGSDESYEEGVSAEQIDAMLPETYDQVELIKLLTEVDRNDCS</sequence>
<proteinExistence type="predicted"/>
<evidence type="ECO:0000313" key="1">
    <source>
        <dbReference type="EMBL" id="MFK9084212.1"/>
    </source>
</evidence>
<gene>
    <name evidence="1" type="ORF">ACJEBM_26515</name>
</gene>
<name>A0ACC7N245_9PSED</name>
<accession>A0ACC7N245</accession>